<dbReference type="InterPro" id="IPR036188">
    <property type="entry name" value="FAD/NAD-bd_sf"/>
</dbReference>
<dbReference type="GO" id="GO:0008734">
    <property type="term" value="F:L-aspartate oxidase activity"/>
    <property type="evidence" value="ECO:0007669"/>
    <property type="project" value="UniProtKB-UniRule"/>
</dbReference>
<keyword evidence="6 13" id="KW-0285">Flavoprotein</keyword>
<protein>
    <recommendedName>
        <fullName evidence="5 12">L-aspartate oxidase</fullName>
        <ecNumber evidence="4 12">1.4.3.16</ecNumber>
    </recommendedName>
</protein>
<name>A0A345YSQ7_9MICO</name>
<dbReference type="PRINTS" id="PR00368">
    <property type="entry name" value="FADPNR"/>
</dbReference>
<accession>A0A345YSQ7</accession>
<dbReference type="GO" id="GO:0034628">
    <property type="term" value="P:'de novo' NAD+ biosynthetic process from L-aspartate"/>
    <property type="evidence" value="ECO:0007669"/>
    <property type="project" value="TreeGrafter"/>
</dbReference>
<evidence type="ECO:0000256" key="1">
    <source>
        <dbReference type="ARBA" id="ARBA00001974"/>
    </source>
</evidence>
<comment type="pathway">
    <text evidence="2 13">Cofactor biosynthesis; NAD(+) biosynthesis; iminoaspartate from L-aspartate (oxidase route): step 1/1.</text>
</comment>
<keyword evidence="7 13" id="KW-0662">Pyridine nucleotide biosynthesis</keyword>
<evidence type="ECO:0000256" key="4">
    <source>
        <dbReference type="ARBA" id="ARBA00012173"/>
    </source>
</evidence>
<dbReference type="EC" id="1.4.3.16" evidence="4 12"/>
<dbReference type="Pfam" id="PF02910">
    <property type="entry name" value="Succ_DH_flav_C"/>
    <property type="match status" value="1"/>
</dbReference>
<organism evidence="18 20">
    <name type="scientific">Brachybacterium saurashtrense</name>
    <dbReference type="NCBI Taxonomy" id="556288"/>
    <lineage>
        <taxon>Bacteria</taxon>
        <taxon>Bacillati</taxon>
        <taxon>Actinomycetota</taxon>
        <taxon>Actinomycetes</taxon>
        <taxon>Micrococcales</taxon>
        <taxon>Dermabacteraceae</taxon>
        <taxon>Brachybacterium</taxon>
    </lineage>
</organism>
<feature type="compositionally biased region" description="Low complexity" evidence="14">
    <location>
        <begin position="440"/>
        <end position="472"/>
    </location>
</feature>
<evidence type="ECO:0000256" key="5">
    <source>
        <dbReference type="ARBA" id="ARBA00021901"/>
    </source>
</evidence>
<comment type="cofactor">
    <cofactor evidence="1 13">
        <name>FAD</name>
        <dbReference type="ChEBI" id="CHEBI:57692"/>
    </cofactor>
</comment>
<comment type="function">
    <text evidence="10">Catalyzes the oxidation of L-aspartate to iminoaspartate, the first step in the de novo biosynthesis of NAD(+).</text>
</comment>
<comment type="similarity">
    <text evidence="3 13">Belongs to the FAD-dependent oxidoreductase 2 family. NadB subfamily.</text>
</comment>
<evidence type="ECO:0000313" key="19">
    <source>
        <dbReference type="Proteomes" id="UP000254236"/>
    </source>
</evidence>
<evidence type="ECO:0000256" key="6">
    <source>
        <dbReference type="ARBA" id="ARBA00022630"/>
    </source>
</evidence>
<dbReference type="KEGG" id="bsau:DWV08_15910"/>
<feature type="compositionally biased region" description="Pro residues" evidence="14">
    <location>
        <begin position="427"/>
        <end position="439"/>
    </location>
</feature>
<evidence type="ECO:0000256" key="3">
    <source>
        <dbReference type="ARBA" id="ARBA00008562"/>
    </source>
</evidence>
<comment type="catalytic activity">
    <reaction evidence="11">
        <text>L-aspartate + O2 = iminosuccinate + H2O2</text>
        <dbReference type="Rhea" id="RHEA:25876"/>
        <dbReference type="ChEBI" id="CHEBI:15379"/>
        <dbReference type="ChEBI" id="CHEBI:16240"/>
        <dbReference type="ChEBI" id="CHEBI:29991"/>
        <dbReference type="ChEBI" id="CHEBI:77875"/>
        <dbReference type="EC" id="1.4.3.16"/>
    </reaction>
    <physiologicalReaction direction="left-to-right" evidence="11">
        <dbReference type="Rhea" id="RHEA:25877"/>
    </physiologicalReaction>
</comment>
<keyword evidence="9 13" id="KW-0560">Oxidoreductase</keyword>
<evidence type="ECO:0000256" key="9">
    <source>
        <dbReference type="ARBA" id="ARBA00023002"/>
    </source>
</evidence>
<dbReference type="OrthoDB" id="9805351at2"/>
<dbReference type="PANTHER" id="PTHR42716">
    <property type="entry name" value="L-ASPARTATE OXIDASE"/>
    <property type="match status" value="1"/>
</dbReference>
<evidence type="ECO:0000256" key="13">
    <source>
        <dbReference type="RuleBase" id="RU362049"/>
    </source>
</evidence>
<evidence type="ECO:0000313" key="17">
    <source>
        <dbReference type="EMBL" id="AXK46959.1"/>
    </source>
</evidence>
<feature type="region of interest" description="Disordered" evidence="14">
    <location>
        <begin position="418"/>
        <end position="475"/>
    </location>
</feature>
<dbReference type="FunFam" id="3.90.700.10:FF:000002">
    <property type="entry name" value="L-aspartate oxidase"/>
    <property type="match status" value="1"/>
</dbReference>
<dbReference type="Gene3D" id="1.20.58.100">
    <property type="entry name" value="Fumarate reductase/succinate dehydrogenase flavoprotein-like, C-terminal domain"/>
    <property type="match status" value="1"/>
</dbReference>
<dbReference type="PRINTS" id="PR00411">
    <property type="entry name" value="PNDRDTASEI"/>
</dbReference>
<dbReference type="Proteomes" id="UP000254236">
    <property type="component" value="Chromosome"/>
</dbReference>
<dbReference type="PANTHER" id="PTHR42716:SF2">
    <property type="entry name" value="L-ASPARTATE OXIDASE, CHLOROPLASTIC"/>
    <property type="match status" value="1"/>
</dbReference>
<evidence type="ECO:0000256" key="12">
    <source>
        <dbReference type="NCBIfam" id="TIGR00551"/>
    </source>
</evidence>
<dbReference type="SUPFAM" id="SSF51905">
    <property type="entry name" value="FAD/NAD(P)-binding domain"/>
    <property type="match status" value="1"/>
</dbReference>
<feature type="region of interest" description="Disordered" evidence="14">
    <location>
        <begin position="550"/>
        <end position="584"/>
    </location>
</feature>
<dbReference type="InterPro" id="IPR015939">
    <property type="entry name" value="Fum_Rdtase/Succ_DH_flav-like_C"/>
</dbReference>
<dbReference type="InterPro" id="IPR005288">
    <property type="entry name" value="NadB"/>
</dbReference>
<reference evidence="18 20" key="2">
    <citation type="submission" date="2018-08" db="EMBL/GenBank/DDBJ databases">
        <title>Brachybacterium saurashtrense DSM 23186.</title>
        <authorList>
            <person name="Li Y."/>
        </authorList>
    </citation>
    <scope>NUCLEOTIDE SEQUENCE [LARGE SCALE GENOMIC DNA]</scope>
    <source>
        <strain evidence="18 20">DSM 23186</strain>
    </source>
</reference>
<dbReference type="GO" id="GO:0033765">
    <property type="term" value="F:steroid dehydrogenase activity, acting on the CH-CH group of donors"/>
    <property type="evidence" value="ECO:0007669"/>
    <property type="project" value="UniProtKB-ARBA"/>
</dbReference>
<evidence type="ECO:0000256" key="7">
    <source>
        <dbReference type="ARBA" id="ARBA00022642"/>
    </source>
</evidence>
<dbReference type="Gene3D" id="3.90.700.10">
    <property type="entry name" value="Succinate dehydrogenase/fumarate reductase flavoprotein, catalytic domain"/>
    <property type="match status" value="1"/>
</dbReference>
<sequence>MPAQERRETTAQDEALPAEPLRTDVLVIGSGIAGLTAALRAARSATVLLVTKAALADGATARAQGGIAGAVDAADTPADHARDTLDAGAGLGDPEAVRRLCEAAPAAIAALEAHGVRFDRAPGGGPALGLEGAHGRPRILHAGGDATGAAIQDALVAAVRARAAVEDSPLTLREHTALVDLDMVDGRAVGAALRAADGSRLAVRAGAVLLATGGAGQLFTHTTNPATATGDGLAAAWRAGAALEDLEFYQFHPTALAVDGPEACFLLSEAVRGEGALLRDEHGHRFLPAIDPRGELAPRDVVARAIAQVMVAQEGRPVLLDATALGAEHLRRRFPTIDAALRRAGIDWSRTPVPVTPAAHYWMGGIRTDLEGRTTVPGLFAAGECARTGVHGANRLASNSLLEGAVFGERAGEAAAAAARAGSELPAPAPSPGRAPAPAPSAAASSAPASSAAAPSTATPPAATAPSAAPARGGRDWSRAALQALLWRHVGPLRHRAGLEEAAAQLAAWQAPPPAATTSLAALEDRNLLDLARLLTAHALARPDSVGAHHLLDAPAPRDAPAPADAPHRTTAPQPALVPEASAC</sequence>
<dbReference type="Proteomes" id="UP000282185">
    <property type="component" value="Unassembled WGS sequence"/>
</dbReference>
<evidence type="ECO:0000259" key="16">
    <source>
        <dbReference type="Pfam" id="PF02910"/>
    </source>
</evidence>
<dbReference type="AlphaFoldDB" id="A0A345YSQ7"/>
<dbReference type="RefSeq" id="WP_115414706.1">
    <property type="nucleotide sequence ID" value="NZ_CP031356.1"/>
</dbReference>
<evidence type="ECO:0000256" key="2">
    <source>
        <dbReference type="ARBA" id="ARBA00004950"/>
    </source>
</evidence>
<dbReference type="Gene3D" id="3.50.50.60">
    <property type="entry name" value="FAD/NAD(P)-binding domain"/>
    <property type="match status" value="1"/>
</dbReference>
<dbReference type="GO" id="GO:0005737">
    <property type="term" value="C:cytoplasm"/>
    <property type="evidence" value="ECO:0007669"/>
    <property type="project" value="UniProtKB-SubCell"/>
</dbReference>
<dbReference type="NCBIfam" id="TIGR00551">
    <property type="entry name" value="nadB"/>
    <property type="match status" value="1"/>
</dbReference>
<dbReference type="InterPro" id="IPR037099">
    <property type="entry name" value="Fum_R/Succ_DH_flav-like_C_sf"/>
</dbReference>
<dbReference type="InterPro" id="IPR003953">
    <property type="entry name" value="FAD-dep_OxRdtase_2_FAD-bd"/>
</dbReference>
<feature type="compositionally biased region" description="Low complexity" evidence="14">
    <location>
        <begin position="553"/>
        <end position="573"/>
    </location>
</feature>
<feature type="domain" description="Fumarate reductase/succinate dehydrogenase flavoprotein-like C-terminal" evidence="16">
    <location>
        <begin position="479"/>
        <end position="559"/>
    </location>
</feature>
<evidence type="ECO:0000256" key="8">
    <source>
        <dbReference type="ARBA" id="ARBA00022827"/>
    </source>
</evidence>
<dbReference type="EMBL" id="CP031356">
    <property type="protein sequence ID" value="AXK46959.1"/>
    <property type="molecule type" value="Genomic_DNA"/>
</dbReference>
<evidence type="ECO:0000256" key="14">
    <source>
        <dbReference type="SAM" id="MobiDB-lite"/>
    </source>
</evidence>
<evidence type="ECO:0000256" key="10">
    <source>
        <dbReference type="ARBA" id="ARBA00029426"/>
    </source>
</evidence>
<keyword evidence="8 13" id="KW-0274">FAD</keyword>
<reference evidence="17 19" key="1">
    <citation type="submission" date="2018-07" db="EMBL/GenBank/DDBJ databases">
        <title>Brachybacterium saurashtrense DSM 23186 genome sequence.</title>
        <authorList>
            <person name="Guo L."/>
        </authorList>
    </citation>
    <scope>NUCLEOTIDE SEQUENCE [LARGE SCALE GENOMIC DNA]</scope>
    <source>
        <strain evidence="17 19">DSM 23186</strain>
    </source>
</reference>
<dbReference type="InterPro" id="IPR027477">
    <property type="entry name" value="Succ_DH/fumarate_Rdtase_cat_sf"/>
</dbReference>
<proteinExistence type="inferred from homology"/>
<keyword evidence="19" id="KW-1185">Reference proteome</keyword>
<dbReference type="Pfam" id="PF00890">
    <property type="entry name" value="FAD_binding_2"/>
    <property type="match status" value="1"/>
</dbReference>
<dbReference type="SUPFAM" id="SSF46977">
    <property type="entry name" value="Succinate dehydrogenase/fumarate reductase flavoprotein C-terminal domain"/>
    <property type="match status" value="1"/>
</dbReference>
<gene>
    <name evidence="18" type="primary">nadB</name>
    <name evidence="17" type="ORF">DWV08_15910</name>
    <name evidence="18" type="ORF">DXU92_10530</name>
</gene>
<dbReference type="EMBL" id="QSWH01000004">
    <property type="protein sequence ID" value="RRR22674.1"/>
    <property type="molecule type" value="Genomic_DNA"/>
</dbReference>
<comment type="subcellular location">
    <subcellularLocation>
        <location evidence="13">Cytoplasm</location>
    </subcellularLocation>
</comment>
<evidence type="ECO:0000259" key="15">
    <source>
        <dbReference type="Pfam" id="PF00890"/>
    </source>
</evidence>
<evidence type="ECO:0000313" key="18">
    <source>
        <dbReference type="EMBL" id="RRR22674.1"/>
    </source>
</evidence>
<evidence type="ECO:0000256" key="11">
    <source>
        <dbReference type="ARBA" id="ARBA00048305"/>
    </source>
</evidence>
<dbReference type="SUPFAM" id="SSF56425">
    <property type="entry name" value="Succinate dehydrogenase/fumarate reductase flavoprotein, catalytic domain"/>
    <property type="match status" value="1"/>
</dbReference>
<feature type="domain" description="FAD-dependent oxidoreductase 2 FAD-binding" evidence="15">
    <location>
        <begin position="24"/>
        <end position="401"/>
    </location>
</feature>
<evidence type="ECO:0000313" key="20">
    <source>
        <dbReference type="Proteomes" id="UP000282185"/>
    </source>
</evidence>